<evidence type="ECO:0000313" key="1">
    <source>
        <dbReference type="EMBL" id="KAJ4426771.1"/>
    </source>
</evidence>
<sequence length="224" mass="25163">MSPGSSTESYPAFARIGLRETPGKNLNQVICSDRDSNPGHLVSQPDTLTVTPQRKRAERMRNYFVYERTSTYAVTSHILRIRIYVALVIYLSNREIILPDPIFPLLCKVVQYAGVHTCGVTVSASGCKTRIPTRNTILRWVASFRITGSTLKKKSPGRNSIALRLSEATVQRSARCIQLVPLLFKSLYPSRLLLACKPMLNAYRLICEKEASESPSFTTIQKNR</sequence>
<reference evidence="1 2" key="1">
    <citation type="journal article" date="2022" name="Allergy">
        <title>Genome assembly and annotation of Periplaneta americana reveal a comprehensive cockroach allergen profile.</title>
        <authorList>
            <person name="Wang L."/>
            <person name="Xiong Q."/>
            <person name="Saelim N."/>
            <person name="Wang L."/>
            <person name="Nong W."/>
            <person name="Wan A.T."/>
            <person name="Shi M."/>
            <person name="Liu X."/>
            <person name="Cao Q."/>
            <person name="Hui J.H.L."/>
            <person name="Sookrung N."/>
            <person name="Leung T.F."/>
            <person name="Tungtrongchitr A."/>
            <person name="Tsui S.K.W."/>
        </authorList>
    </citation>
    <scope>NUCLEOTIDE SEQUENCE [LARGE SCALE GENOMIC DNA]</scope>
    <source>
        <strain evidence="1">PWHHKU_190912</strain>
    </source>
</reference>
<evidence type="ECO:0000313" key="2">
    <source>
        <dbReference type="Proteomes" id="UP001148838"/>
    </source>
</evidence>
<dbReference type="Proteomes" id="UP001148838">
    <property type="component" value="Unassembled WGS sequence"/>
</dbReference>
<organism evidence="1 2">
    <name type="scientific">Periplaneta americana</name>
    <name type="common">American cockroach</name>
    <name type="synonym">Blatta americana</name>
    <dbReference type="NCBI Taxonomy" id="6978"/>
    <lineage>
        <taxon>Eukaryota</taxon>
        <taxon>Metazoa</taxon>
        <taxon>Ecdysozoa</taxon>
        <taxon>Arthropoda</taxon>
        <taxon>Hexapoda</taxon>
        <taxon>Insecta</taxon>
        <taxon>Pterygota</taxon>
        <taxon>Neoptera</taxon>
        <taxon>Polyneoptera</taxon>
        <taxon>Dictyoptera</taxon>
        <taxon>Blattodea</taxon>
        <taxon>Blattoidea</taxon>
        <taxon>Blattidae</taxon>
        <taxon>Blattinae</taxon>
        <taxon>Periplaneta</taxon>
    </lineage>
</organism>
<dbReference type="EMBL" id="JAJSOF020000039">
    <property type="protein sequence ID" value="KAJ4426771.1"/>
    <property type="molecule type" value="Genomic_DNA"/>
</dbReference>
<protein>
    <submittedName>
        <fullName evidence="1">Uncharacterized protein</fullName>
    </submittedName>
</protein>
<proteinExistence type="predicted"/>
<keyword evidence="2" id="KW-1185">Reference proteome</keyword>
<gene>
    <name evidence="1" type="ORF">ANN_26570</name>
</gene>
<accession>A0ABQ8RZ53</accession>
<name>A0ABQ8RZ53_PERAM</name>
<comment type="caution">
    <text evidence="1">The sequence shown here is derived from an EMBL/GenBank/DDBJ whole genome shotgun (WGS) entry which is preliminary data.</text>
</comment>